<feature type="signal peptide" evidence="1">
    <location>
        <begin position="1"/>
        <end position="15"/>
    </location>
</feature>
<accession>A0ABR1RCV4</accession>
<evidence type="ECO:0000313" key="2">
    <source>
        <dbReference type="EMBL" id="KAK8008398.1"/>
    </source>
</evidence>
<protein>
    <recommendedName>
        <fullName evidence="4">Cullin N-terminal domain-containing protein</fullName>
    </recommendedName>
</protein>
<proteinExistence type="predicted"/>
<gene>
    <name evidence="2" type="ORF">PG991_010949</name>
</gene>
<feature type="chain" id="PRO_5045200979" description="Cullin N-terminal domain-containing protein" evidence="1">
    <location>
        <begin position="16"/>
        <end position="355"/>
    </location>
</feature>
<evidence type="ECO:0008006" key="4">
    <source>
        <dbReference type="Google" id="ProtNLM"/>
    </source>
</evidence>
<dbReference type="Proteomes" id="UP001396898">
    <property type="component" value="Unassembled WGS sequence"/>
</dbReference>
<dbReference type="EMBL" id="JAQQWI010000016">
    <property type="protein sequence ID" value="KAK8008398.1"/>
    <property type="molecule type" value="Genomic_DNA"/>
</dbReference>
<organism evidence="2 3">
    <name type="scientific">Apiospora marii</name>
    <dbReference type="NCBI Taxonomy" id="335849"/>
    <lineage>
        <taxon>Eukaryota</taxon>
        <taxon>Fungi</taxon>
        <taxon>Dikarya</taxon>
        <taxon>Ascomycota</taxon>
        <taxon>Pezizomycotina</taxon>
        <taxon>Sordariomycetes</taxon>
        <taxon>Xylariomycetidae</taxon>
        <taxon>Amphisphaeriales</taxon>
        <taxon>Apiosporaceae</taxon>
        <taxon>Apiospora</taxon>
    </lineage>
</organism>
<reference evidence="2 3" key="1">
    <citation type="submission" date="2023-01" db="EMBL/GenBank/DDBJ databases">
        <title>Analysis of 21 Apiospora genomes using comparative genomics revels a genus with tremendous synthesis potential of carbohydrate active enzymes and secondary metabolites.</title>
        <authorList>
            <person name="Sorensen T."/>
        </authorList>
    </citation>
    <scope>NUCLEOTIDE SEQUENCE [LARGE SCALE GENOMIC DNA]</scope>
    <source>
        <strain evidence="2 3">CBS 20057</strain>
    </source>
</reference>
<keyword evidence="3" id="KW-1185">Reference proteome</keyword>
<name>A0ABR1RCV4_9PEZI</name>
<evidence type="ECO:0000256" key="1">
    <source>
        <dbReference type="SAM" id="SignalP"/>
    </source>
</evidence>
<keyword evidence="1" id="KW-0732">Signal</keyword>
<comment type="caution">
    <text evidence="2">The sequence shown here is derived from an EMBL/GenBank/DDBJ whole genome shotgun (WGS) entry which is preliminary data.</text>
</comment>
<sequence>MWLEVALGQLQLSVAAVIVLHCLRVVKETEETVYSQDCQAPRSTTGESYKDMTNLVYSMKDPAASRGSNHQSTANYLKPTDRLLYDPNFKWRPVEDLHQYFQDLLRLGSKVGRTFLRSEIDKLFSEVNAGSLNVPVVSIIIRHCIRLIGQFETKVYDQFPRVYAPTGKPYDDMAAVLYDMMEPKTGSTTDHQETAEYSEQEFVFLGVGRSLRKLTQVEHSTKQFEWPPPLPEARMYVMSNRDFILSRSFETFDREDGYLSQFGMDIHLGEILVRDSYVEKEATRLSHTPLQAVMAEVWKSKVTTVQSVFAALITLDFQRVVDKPTSHLSAAQKGCLRREKEGLRGELILPIFAKG</sequence>
<evidence type="ECO:0000313" key="3">
    <source>
        <dbReference type="Proteomes" id="UP001396898"/>
    </source>
</evidence>